<accession>A0A9P9D258</accession>
<protein>
    <submittedName>
        <fullName evidence="1">Uncharacterized protein</fullName>
    </submittedName>
</protein>
<dbReference type="OrthoDB" id="5282002at2759"/>
<organism evidence="1 2">
    <name type="scientific">Dendryphion nanum</name>
    <dbReference type="NCBI Taxonomy" id="256645"/>
    <lineage>
        <taxon>Eukaryota</taxon>
        <taxon>Fungi</taxon>
        <taxon>Dikarya</taxon>
        <taxon>Ascomycota</taxon>
        <taxon>Pezizomycotina</taxon>
        <taxon>Dothideomycetes</taxon>
        <taxon>Pleosporomycetidae</taxon>
        <taxon>Pleosporales</taxon>
        <taxon>Torulaceae</taxon>
        <taxon>Dendryphion</taxon>
    </lineage>
</organism>
<comment type="caution">
    <text evidence="1">The sequence shown here is derived from an EMBL/GenBank/DDBJ whole genome shotgun (WGS) entry which is preliminary data.</text>
</comment>
<dbReference type="Proteomes" id="UP000700596">
    <property type="component" value="Unassembled WGS sequence"/>
</dbReference>
<feature type="non-terminal residue" evidence="1">
    <location>
        <position position="1"/>
    </location>
</feature>
<reference evidence="1" key="1">
    <citation type="journal article" date="2021" name="Nat. Commun.">
        <title>Genetic determinants of endophytism in the Arabidopsis root mycobiome.</title>
        <authorList>
            <person name="Mesny F."/>
            <person name="Miyauchi S."/>
            <person name="Thiergart T."/>
            <person name="Pickel B."/>
            <person name="Atanasova L."/>
            <person name="Karlsson M."/>
            <person name="Huettel B."/>
            <person name="Barry K.W."/>
            <person name="Haridas S."/>
            <person name="Chen C."/>
            <person name="Bauer D."/>
            <person name="Andreopoulos W."/>
            <person name="Pangilinan J."/>
            <person name="LaButti K."/>
            <person name="Riley R."/>
            <person name="Lipzen A."/>
            <person name="Clum A."/>
            <person name="Drula E."/>
            <person name="Henrissat B."/>
            <person name="Kohler A."/>
            <person name="Grigoriev I.V."/>
            <person name="Martin F.M."/>
            <person name="Hacquard S."/>
        </authorList>
    </citation>
    <scope>NUCLEOTIDE SEQUENCE</scope>
    <source>
        <strain evidence="1">MPI-CAGE-CH-0243</strain>
    </source>
</reference>
<evidence type="ECO:0000313" key="1">
    <source>
        <dbReference type="EMBL" id="KAH7111343.1"/>
    </source>
</evidence>
<feature type="non-terminal residue" evidence="1">
    <location>
        <position position="118"/>
    </location>
</feature>
<proteinExistence type="predicted"/>
<sequence>KRIDHIDRNIYKMSPGRRAGAIDFRKHGILLPFGASRKDFTTPNPTFFDGQNSWPMMDDADPLNGWAYSEYIKYVLVTKNDIYGAFFFYLRDMLLAFCERVRSCRVSFQLLAVNAVAL</sequence>
<keyword evidence="2" id="KW-1185">Reference proteome</keyword>
<dbReference type="EMBL" id="JAGMWT010000024">
    <property type="protein sequence ID" value="KAH7111343.1"/>
    <property type="molecule type" value="Genomic_DNA"/>
</dbReference>
<name>A0A9P9D258_9PLEO</name>
<dbReference type="AlphaFoldDB" id="A0A9P9D258"/>
<gene>
    <name evidence="1" type="ORF">B0J11DRAFT_412301</name>
</gene>
<evidence type="ECO:0000313" key="2">
    <source>
        <dbReference type="Proteomes" id="UP000700596"/>
    </source>
</evidence>